<keyword evidence="2" id="KW-0479">Metal-binding</keyword>
<evidence type="ECO:0000256" key="3">
    <source>
        <dbReference type="ARBA" id="ARBA00022982"/>
    </source>
</evidence>
<name>X0YNV9_9ZZZZ</name>
<dbReference type="GO" id="GO:0043448">
    <property type="term" value="P:alkane catabolic process"/>
    <property type="evidence" value="ECO:0007669"/>
    <property type="project" value="TreeGrafter"/>
</dbReference>
<dbReference type="GO" id="GO:0009055">
    <property type="term" value="F:electron transfer activity"/>
    <property type="evidence" value="ECO:0007669"/>
    <property type="project" value="TreeGrafter"/>
</dbReference>
<reference evidence="6" key="1">
    <citation type="journal article" date="2014" name="Front. Microbiol.">
        <title>High frequency of phylogenetically diverse reductive dehalogenase-homologous genes in deep subseafloor sedimentary metagenomes.</title>
        <authorList>
            <person name="Kawai M."/>
            <person name="Futagami T."/>
            <person name="Toyoda A."/>
            <person name="Takaki Y."/>
            <person name="Nishi S."/>
            <person name="Hori S."/>
            <person name="Arai W."/>
            <person name="Tsubouchi T."/>
            <person name="Morono Y."/>
            <person name="Uchiyama I."/>
            <person name="Ito T."/>
            <person name="Fujiyama A."/>
            <person name="Inagaki F."/>
            <person name="Takami H."/>
        </authorList>
    </citation>
    <scope>NUCLEOTIDE SEQUENCE</scope>
    <source>
        <strain evidence="6">Expedition CK06-06</strain>
    </source>
</reference>
<dbReference type="PRINTS" id="PR00163">
    <property type="entry name" value="RUBREDOXIN"/>
</dbReference>
<dbReference type="Pfam" id="PF00301">
    <property type="entry name" value="Rubredoxin"/>
    <property type="match status" value="1"/>
</dbReference>
<sequence length="90" mass="9983">MTYAYYRDVKHGRTPKTAATYHETKTKTKTTKGTTSMKKYKCLVCGYIYDPAAGDPDNGVEAGTAFEDLPDDWVCPECGVGKDEFEAVED</sequence>
<evidence type="ECO:0000256" key="1">
    <source>
        <dbReference type="ARBA" id="ARBA00022448"/>
    </source>
</evidence>
<dbReference type="PANTHER" id="PTHR47627">
    <property type="entry name" value="RUBREDOXIN"/>
    <property type="match status" value="1"/>
</dbReference>
<dbReference type="GO" id="GO:0005506">
    <property type="term" value="F:iron ion binding"/>
    <property type="evidence" value="ECO:0007669"/>
    <property type="project" value="InterPro"/>
</dbReference>
<keyword evidence="1" id="KW-0813">Transport</keyword>
<accession>X0YNV9</accession>
<keyword evidence="4" id="KW-0408">Iron</keyword>
<dbReference type="AlphaFoldDB" id="X0YNV9"/>
<evidence type="ECO:0000259" key="5">
    <source>
        <dbReference type="PROSITE" id="PS50903"/>
    </source>
</evidence>
<dbReference type="PANTHER" id="PTHR47627:SF1">
    <property type="entry name" value="RUBREDOXIN-1-RELATED"/>
    <property type="match status" value="1"/>
</dbReference>
<feature type="domain" description="Rubredoxin-like" evidence="5">
    <location>
        <begin position="37"/>
        <end position="88"/>
    </location>
</feature>
<dbReference type="PROSITE" id="PS00202">
    <property type="entry name" value="RUBREDOXIN"/>
    <property type="match status" value="1"/>
</dbReference>
<dbReference type="Gene3D" id="2.20.28.10">
    <property type="match status" value="1"/>
</dbReference>
<dbReference type="SUPFAM" id="SSF57802">
    <property type="entry name" value="Rubredoxin-like"/>
    <property type="match status" value="1"/>
</dbReference>
<protein>
    <recommendedName>
        <fullName evidence="5">Rubredoxin-like domain-containing protein</fullName>
    </recommendedName>
</protein>
<evidence type="ECO:0000256" key="2">
    <source>
        <dbReference type="ARBA" id="ARBA00022723"/>
    </source>
</evidence>
<proteinExistence type="predicted"/>
<organism evidence="6">
    <name type="scientific">marine sediment metagenome</name>
    <dbReference type="NCBI Taxonomy" id="412755"/>
    <lineage>
        <taxon>unclassified sequences</taxon>
        <taxon>metagenomes</taxon>
        <taxon>ecological metagenomes</taxon>
    </lineage>
</organism>
<evidence type="ECO:0000256" key="4">
    <source>
        <dbReference type="ARBA" id="ARBA00023004"/>
    </source>
</evidence>
<dbReference type="InterPro" id="IPR050526">
    <property type="entry name" value="Rubredoxin_ET"/>
</dbReference>
<dbReference type="InterPro" id="IPR024934">
    <property type="entry name" value="Rubredoxin-like_dom"/>
</dbReference>
<dbReference type="EMBL" id="BART01008770">
    <property type="protein sequence ID" value="GAG57865.1"/>
    <property type="molecule type" value="Genomic_DNA"/>
</dbReference>
<evidence type="ECO:0000313" key="6">
    <source>
        <dbReference type="EMBL" id="GAG57865.1"/>
    </source>
</evidence>
<dbReference type="PROSITE" id="PS50903">
    <property type="entry name" value="RUBREDOXIN_LIKE"/>
    <property type="match status" value="1"/>
</dbReference>
<gene>
    <name evidence="6" type="ORF">S01H4_19634</name>
</gene>
<dbReference type="FunFam" id="2.20.28.10:FF:000001">
    <property type="entry name" value="Rubredoxin"/>
    <property type="match status" value="1"/>
</dbReference>
<dbReference type="InterPro" id="IPR018527">
    <property type="entry name" value="Rubredoxin_Fe_BS"/>
</dbReference>
<dbReference type="InterPro" id="IPR024935">
    <property type="entry name" value="Rubredoxin_dom"/>
</dbReference>
<dbReference type="NCBIfam" id="NF045768">
    <property type="entry name" value="RubredRD"/>
    <property type="match status" value="1"/>
</dbReference>
<keyword evidence="3" id="KW-0249">Electron transport</keyword>
<comment type="caution">
    <text evidence="6">The sequence shown here is derived from an EMBL/GenBank/DDBJ whole genome shotgun (WGS) entry which is preliminary data.</text>
</comment>
<dbReference type="CDD" id="cd00730">
    <property type="entry name" value="rubredoxin"/>
    <property type="match status" value="1"/>
</dbReference>